<dbReference type="SUPFAM" id="SSF54523">
    <property type="entry name" value="Pili subunits"/>
    <property type="match status" value="1"/>
</dbReference>
<proteinExistence type="predicted"/>
<evidence type="ECO:0000313" key="3">
    <source>
        <dbReference type="Proteomes" id="UP000501939"/>
    </source>
</evidence>
<dbReference type="KEGG" id="alj:G8D99_13710"/>
<dbReference type="RefSeq" id="WP_166326844.1">
    <property type="nucleotide sequence ID" value="NZ_CP049916.1"/>
</dbReference>
<organism evidence="2 3">
    <name type="scientific">Acinetobacter lanii</name>
    <dbReference type="NCBI Taxonomy" id="2715163"/>
    <lineage>
        <taxon>Bacteria</taxon>
        <taxon>Pseudomonadati</taxon>
        <taxon>Pseudomonadota</taxon>
        <taxon>Gammaproteobacteria</taxon>
        <taxon>Moraxellales</taxon>
        <taxon>Moraxellaceae</taxon>
        <taxon>Acinetobacter</taxon>
    </lineage>
</organism>
<evidence type="ECO:0000256" key="1">
    <source>
        <dbReference type="SAM" id="Phobius"/>
    </source>
</evidence>
<feature type="transmembrane region" description="Helical" evidence="1">
    <location>
        <begin position="6"/>
        <end position="26"/>
    </location>
</feature>
<dbReference type="Proteomes" id="UP000501939">
    <property type="component" value="Chromosome"/>
</dbReference>
<accession>A0A6G8S731</accession>
<protein>
    <submittedName>
        <fullName evidence="2">Prepilin-type N-terminal cleavage/methylation domain-containing protein</fullName>
    </submittedName>
</protein>
<dbReference type="AlphaFoldDB" id="A0A6G8S731"/>
<dbReference type="InterPro" id="IPR045584">
    <property type="entry name" value="Pilin-like"/>
</dbReference>
<dbReference type="InterPro" id="IPR012902">
    <property type="entry name" value="N_methyl_site"/>
</dbReference>
<keyword evidence="3" id="KW-1185">Reference proteome</keyword>
<dbReference type="EMBL" id="CP049916">
    <property type="protein sequence ID" value="QIO09967.1"/>
    <property type="molecule type" value="Genomic_DNA"/>
</dbReference>
<reference evidence="2 3" key="1">
    <citation type="submission" date="2020-03" db="EMBL/GenBank/DDBJ databases">
        <authorList>
            <person name="Zhu W."/>
        </authorList>
    </citation>
    <scope>NUCLEOTIDE SEQUENCE [LARGE SCALE GENOMIC DNA]</scope>
    <source>
        <strain evidence="2 3">185</strain>
    </source>
</reference>
<dbReference type="Gene3D" id="3.30.700.10">
    <property type="entry name" value="Glycoprotein, Type 4 Pilin"/>
    <property type="match status" value="1"/>
</dbReference>
<keyword evidence="1" id="KW-0472">Membrane</keyword>
<dbReference type="NCBIfam" id="TIGR02532">
    <property type="entry name" value="IV_pilin_GFxxxE"/>
    <property type="match status" value="1"/>
</dbReference>
<evidence type="ECO:0000313" key="2">
    <source>
        <dbReference type="EMBL" id="QIO09967.1"/>
    </source>
</evidence>
<sequence>MNRAQGFTLIELIVTISVIVILTTIVTPSMVKLIRKQQLASDARAIVESLIGYRSEAILLRKNYQVSFNGQSIHHLAQLGKHTEWDSIPIQTITFNMFGALVESSQCFVIQHKSDTSYKAVIVVNKNGAIDYDRSRSSCPEFS</sequence>
<keyword evidence="1" id="KW-1133">Transmembrane helix</keyword>
<gene>
    <name evidence="2" type="ORF">G8D99_13710</name>
</gene>
<dbReference type="PROSITE" id="PS00409">
    <property type="entry name" value="PROKAR_NTER_METHYL"/>
    <property type="match status" value="1"/>
</dbReference>
<name>A0A6G8S731_9GAMM</name>
<dbReference type="Pfam" id="PF07963">
    <property type="entry name" value="N_methyl"/>
    <property type="match status" value="1"/>
</dbReference>
<keyword evidence="1" id="KW-0812">Transmembrane</keyword>